<dbReference type="InterPro" id="IPR004616">
    <property type="entry name" value="Leu/Phe-tRNA_Trfase"/>
</dbReference>
<dbReference type="PANTHER" id="PTHR30098">
    <property type="entry name" value="LEUCYL/PHENYLALANYL-TRNA--PROTEIN TRANSFERASE"/>
    <property type="match status" value="1"/>
</dbReference>
<keyword evidence="1" id="KW-0963">Cytoplasm</keyword>
<evidence type="ECO:0000256" key="2">
    <source>
        <dbReference type="ARBA" id="ARBA00022679"/>
    </source>
</evidence>
<dbReference type="PANTHER" id="PTHR30098:SF2">
    <property type="entry name" value="LEUCYL_PHENYLALANYL-TRNA--PROTEIN TRANSFERASE"/>
    <property type="match status" value="1"/>
</dbReference>
<keyword evidence="2 4" id="KW-0808">Transferase</keyword>
<dbReference type="GO" id="GO:0008914">
    <property type="term" value="F:leucyl-tRNA--protein transferase activity"/>
    <property type="evidence" value="ECO:0007669"/>
    <property type="project" value="UniProtKB-EC"/>
</dbReference>
<dbReference type="InterPro" id="IPR042203">
    <property type="entry name" value="Leu/Phe-tRNA_Trfase_C"/>
</dbReference>
<name>A0A380TJJ9_9ZZZZ</name>
<dbReference type="EMBL" id="UIDG01000623">
    <property type="protein sequence ID" value="SUS08496.1"/>
    <property type="molecule type" value="Genomic_DNA"/>
</dbReference>
<protein>
    <submittedName>
        <fullName evidence="4">Leucyl/phenylalanyl-tRNA--protein transferase</fullName>
        <ecNumber evidence="4">2.3.2.6</ecNumber>
    </submittedName>
</protein>
<dbReference type="FunFam" id="3.40.630.70:FF:000001">
    <property type="entry name" value="Leucyl/phenylalanyl-tRNA--protein transferase"/>
    <property type="match status" value="1"/>
</dbReference>
<dbReference type="EC" id="2.3.2.6" evidence="4"/>
<keyword evidence="3 4" id="KW-0012">Acyltransferase</keyword>
<dbReference type="GO" id="GO:0030163">
    <property type="term" value="P:protein catabolic process"/>
    <property type="evidence" value="ECO:0007669"/>
    <property type="project" value="InterPro"/>
</dbReference>
<sequence>MIVRAYTLGIFPMATARSSHTVHWVAPAMRGILPLDRFHVPKRLRRTLRQHHYEIRCDSDFQAVIEACARPRPGHPETWINPAIKRVFCELHAIGYAHTVEVWQEGRLAGGLYGLALGGAFFGESMFSDATDASKIALVHLAARLRWGRFRLLDAQFLTEHLQQFGAIEVPSADYLILLGEALRADATFYGSLPPDAESAALSDLLTQSSTQRS</sequence>
<dbReference type="Gene3D" id="3.40.630.70">
    <property type="entry name" value="Leucyl/phenylalanyl-tRNA-protein transferase, C-terminal domain"/>
    <property type="match status" value="1"/>
</dbReference>
<reference evidence="4" key="1">
    <citation type="submission" date="2018-07" db="EMBL/GenBank/DDBJ databases">
        <authorList>
            <person name="Quirk P.G."/>
            <person name="Krulwich T.A."/>
        </authorList>
    </citation>
    <scope>NUCLEOTIDE SEQUENCE</scope>
</reference>
<dbReference type="SUPFAM" id="SSF55729">
    <property type="entry name" value="Acyl-CoA N-acyltransferases (Nat)"/>
    <property type="match status" value="1"/>
</dbReference>
<organism evidence="4">
    <name type="scientific">metagenome</name>
    <dbReference type="NCBI Taxonomy" id="256318"/>
    <lineage>
        <taxon>unclassified sequences</taxon>
        <taxon>metagenomes</taxon>
    </lineage>
</organism>
<proteinExistence type="inferred from homology"/>
<dbReference type="Pfam" id="PF03588">
    <property type="entry name" value="Leu_Phe_trans"/>
    <property type="match status" value="1"/>
</dbReference>
<evidence type="ECO:0000256" key="3">
    <source>
        <dbReference type="ARBA" id="ARBA00023315"/>
    </source>
</evidence>
<evidence type="ECO:0000313" key="4">
    <source>
        <dbReference type="EMBL" id="SUS08496.1"/>
    </source>
</evidence>
<accession>A0A380TJJ9</accession>
<dbReference type="HAMAP" id="MF_00688">
    <property type="entry name" value="Leu_Phe_trans"/>
    <property type="match status" value="1"/>
</dbReference>
<evidence type="ECO:0000256" key="1">
    <source>
        <dbReference type="ARBA" id="ARBA00022490"/>
    </source>
</evidence>
<dbReference type="InterPro" id="IPR016181">
    <property type="entry name" value="Acyl_CoA_acyltransferase"/>
</dbReference>
<dbReference type="GO" id="GO:0005737">
    <property type="term" value="C:cytoplasm"/>
    <property type="evidence" value="ECO:0007669"/>
    <property type="project" value="TreeGrafter"/>
</dbReference>
<dbReference type="NCBIfam" id="TIGR00667">
    <property type="entry name" value="aat"/>
    <property type="match status" value="1"/>
</dbReference>
<dbReference type="AlphaFoldDB" id="A0A380TJJ9"/>
<gene>
    <name evidence="4" type="primary">aat</name>
    <name evidence="4" type="ORF">DF3PB_70043</name>
</gene>